<evidence type="ECO:0000313" key="3">
    <source>
        <dbReference type="Proteomes" id="UP000277094"/>
    </source>
</evidence>
<dbReference type="OrthoDB" id="3544037at2"/>
<keyword evidence="3" id="KW-1185">Reference proteome</keyword>
<dbReference type="Proteomes" id="UP000277094">
    <property type="component" value="Unassembled WGS sequence"/>
</dbReference>
<dbReference type="EMBL" id="RJSG01000005">
    <property type="protein sequence ID" value="RNL77276.1"/>
    <property type="molecule type" value="Genomic_DNA"/>
</dbReference>
<dbReference type="PROSITE" id="PS51318">
    <property type="entry name" value="TAT"/>
    <property type="match status" value="1"/>
</dbReference>
<name>A0A3N0DP93_9ACTN</name>
<sequence>MTTRSQQRSRRRIATFVAALGTLVMGSGVVLLAAAPAANADKTPVNICHATSSDSNPYTFITVDNDSVKLQGHLKHRNDPNKRWKSDGTFNGVAHTKGQPKPDIIGDYTDPEGNLVVLDGVVNSETCGNQDVPPPVETTASATFVDPSCANDNSPSYSTEGDHVTFALEGTVAPGESVTVTATVDDGYTFADDAQELQFDHTFSDAADCTVTPPTEPKPPVVATPTVVHAGLIGTPVTVSDLRTEQGMALLASGLLLMVAAAGLARPRGARR</sequence>
<dbReference type="AlphaFoldDB" id="A0A3N0DP93"/>
<accession>A0A3N0DP93</accession>
<feature type="compositionally biased region" description="Basic and acidic residues" evidence="1">
    <location>
        <begin position="77"/>
        <end position="86"/>
    </location>
</feature>
<evidence type="ECO:0000256" key="1">
    <source>
        <dbReference type="SAM" id="MobiDB-lite"/>
    </source>
</evidence>
<protein>
    <submittedName>
        <fullName evidence="2">Uncharacterized protein</fullName>
    </submittedName>
</protein>
<reference evidence="2 3" key="1">
    <citation type="submission" date="2018-11" db="EMBL/GenBank/DDBJ databases">
        <authorList>
            <person name="Li F."/>
        </authorList>
    </citation>
    <scope>NUCLEOTIDE SEQUENCE [LARGE SCALE GENOMIC DNA]</scope>
    <source>
        <strain evidence="2 3">KIS18-7</strain>
    </source>
</reference>
<evidence type="ECO:0000313" key="2">
    <source>
        <dbReference type="EMBL" id="RNL77276.1"/>
    </source>
</evidence>
<gene>
    <name evidence="2" type="ORF">EFL95_17590</name>
</gene>
<proteinExistence type="predicted"/>
<organism evidence="2 3">
    <name type="scientific">Nocardioides marmorisolisilvae</name>
    <dbReference type="NCBI Taxonomy" id="1542737"/>
    <lineage>
        <taxon>Bacteria</taxon>
        <taxon>Bacillati</taxon>
        <taxon>Actinomycetota</taxon>
        <taxon>Actinomycetes</taxon>
        <taxon>Propionibacteriales</taxon>
        <taxon>Nocardioidaceae</taxon>
        <taxon>Nocardioides</taxon>
    </lineage>
</organism>
<comment type="caution">
    <text evidence="2">The sequence shown here is derived from an EMBL/GenBank/DDBJ whole genome shotgun (WGS) entry which is preliminary data.</text>
</comment>
<dbReference type="RefSeq" id="WP_123235422.1">
    <property type="nucleotide sequence ID" value="NZ_RJSG01000005.1"/>
</dbReference>
<dbReference type="InterPro" id="IPR006311">
    <property type="entry name" value="TAT_signal"/>
</dbReference>
<feature type="region of interest" description="Disordered" evidence="1">
    <location>
        <begin position="74"/>
        <end position="102"/>
    </location>
</feature>